<name>A0ABU1MU11_9CAUL</name>
<evidence type="ECO:0000259" key="4">
    <source>
        <dbReference type="PROSITE" id="PS50932"/>
    </source>
</evidence>
<evidence type="ECO:0000256" key="2">
    <source>
        <dbReference type="ARBA" id="ARBA00023125"/>
    </source>
</evidence>
<dbReference type="SUPFAM" id="SSF47413">
    <property type="entry name" value="lambda repressor-like DNA-binding domains"/>
    <property type="match status" value="1"/>
</dbReference>
<evidence type="ECO:0000256" key="3">
    <source>
        <dbReference type="ARBA" id="ARBA00023163"/>
    </source>
</evidence>
<accession>A0ABU1MU11</accession>
<dbReference type="EMBL" id="JAVDRL010000001">
    <property type="protein sequence ID" value="MDR6529683.1"/>
    <property type="molecule type" value="Genomic_DNA"/>
</dbReference>
<dbReference type="PANTHER" id="PTHR30146:SF153">
    <property type="entry name" value="LACTOSE OPERON REPRESSOR"/>
    <property type="match status" value="1"/>
</dbReference>
<dbReference type="Proteomes" id="UP001262754">
    <property type="component" value="Unassembled WGS sequence"/>
</dbReference>
<proteinExistence type="predicted"/>
<reference evidence="5 6" key="1">
    <citation type="submission" date="2023-07" db="EMBL/GenBank/DDBJ databases">
        <title>Sorghum-associated microbial communities from plants grown in Nebraska, USA.</title>
        <authorList>
            <person name="Schachtman D."/>
        </authorList>
    </citation>
    <scope>NUCLEOTIDE SEQUENCE [LARGE SCALE GENOMIC DNA]</scope>
    <source>
        <strain evidence="5 6">DS2154</strain>
    </source>
</reference>
<dbReference type="Pfam" id="PF00356">
    <property type="entry name" value="LacI"/>
    <property type="match status" value="1"/>
</dbReference>
<dbReference type="Gene3D" id="1.10.260.40">
    <property type="entry name" value="lambda repressor-like DNA-binding domains"/>
    <property type="match status" value="1"/>
</dbReference>
<keyword evidence="1" id="KW-0805">Transcription regulation</keyword>
<dbReference type="SUPFAM" id="SSF53822">
    <property type="entry name" value="Periplasmic binding protein-like I"/>
    <property type="match status" value="1"/>
</dbReference>
<evidence type="ECO:0000313" key="6">
    <source>
        <dbReference type="Proteomes" id="UP001262754"/>
    </source>
</evidence>
<dbReference type="InterPro" id="IPR000843">
    <property type="entry name" value="HTH_LacI"/>
</dbReference>
<dbReference type="PRINTS" id="PR00036">
    <property type="entry name" value="HTHLACI"/>
</dbReference>
<dbReference type="CDD" id="cd01392">
    <property type="entry name" value="HTH_LacI"/>
    <property type="match status" value="1"/>
</dbReference>
<protein>
    <submittedName>
        <fullName evidence="5">LacI family transcriptional regulator</fullName>
    </submittedName>
</protein>
<dbReference type="RefSeq" id="WP_163230263.1">
    <property type="nucleotide sequence ID" value="NZ_BMLD01000005.1"/>
</dbReference>
<dbReference type="PROSITE" id="PS50932">
    <property type="entry name" value="HTH_LACI_2"/>
    <property type="match status" value="1"/>
</dbReference>
<evidence type="ECO:0000313" key="5">
    <source>
        <dbReference type="EMBL" id="MDR6529683.1"/>
    </source>
</evidence>
<dbReference type="PROSITE" id="PS00356">
    <property type="entry name" value="HTH_LACI_1"/>
    <property type="match status" value="1"/>
</dbReference>
<keyword evidence="3" id="KW-0804">Transcription</keyword>
<dbReference type="InterPro" id="IPR028082">
    <property type="entry name" value="Peripla_BP_I"/>
</dbReference>
<comment type="caution">
    <text evidence="5">The sequence shown here is derived from an EMBL/GenBank/DDBJ whole genome shotgun (WGS) entry which is preliminary data.</text>
</comment>
<dbReference type="SMART" id="SM00354">
    <property type="entry name" value="HTH_LACI"/>
    <property type="match status" value="1"/>
</dbReference>
<gene>
    <name evidence="5" type="ORF">J2800_000398</name>
</gene>
<sequence length="340" mass="36198">MATIHDVALQAGVSPKTVSRVMNDHESVSAKTRERVRAAMQALDYHPNAVARGLRAQAAPAVGILMGDPSGGYQTRIHHALMVACLQNGRHLSAELVEGDMAGWQDRIRAFVTEGGIREMVLLPPECDFAPLKALLREHGVRCVLISPTSPDSLSPSIVMDDRAAAREVVEHLFSLGHERIGHIAGHPDHAASTLRRNGVYEAYAAAGKPRPDPALIVPGDFSFKGGLAGAQALLDMADPPTAIFAANDDMAAATCMEAQRRGLKLPDELSVVGFDDAPIAAAIWPSLTTIRQPFDQMTQRAITALNGWSANAALGKAAATILTQHSLVIRDSTGPVRQS</sequence>
<dbReference type="Pfam" id="PF13377">
    <property type="entry name" value="Peripla_BP_3"/>
    <property type="match status" value="1"/>
</dbReference>
<keyword evidence="2" id="KW-0238">DNA-binding</keyword>
<dbReference type="PANTHER" id="PTHR30146">
    <property type="entry name" value="LACI-RELATED TRANSCRIPTIONAL REPRESSOR"/>
    <property type="match status" value="1"/>
</dbReference>
<organism evidence="5 6">
    <name type="scientific">Caulobacter rhizosphaerae</name>
    <dbReference type="NCBI Taxonomy" id="2010972"/>
    <lineage>
        <taxon>Bacteria</taxon>
        <taxon>Pseudomonadati</taxon>
        <taxon>Pseudomonadota</taxon>
        <taxon>Alphaproteobacteria</taxon>
        <taxon>Caulobacterales</taxon>
        <taxon>Caulobacteraceae</taxon>
        <taxon>Caulobacter</taxon>
    </lineage>
</organism>
<dbReference type="Gene3D" id="3.40.50.2300">
    <property type="match status" value="2"/>
</dbReference>
<dbReference type="InterPro" id="IPR010982">
    <property type="entry name" value="Lambda_DNA-bd_dom_sf"/>
</dbReference>
<dbReference type="InterPro" id="IPR046335">
    <property type="entry name" value="LacI/GalR-like_sensor"/>
</dbReference>
<feature type="domain" description="HTH lacI-type" evidence="4">
    <location>
        <begin position="2"/>
        <end position="56"/>
    </location>
</feature>
<evidence type="ECO:0000256" key="1">
    <source>
        <dbReference type="ARBA" id="ARBA00023015"/>
    </source>
</evidence>
<keyword evidence="6" id="KW-1185">Reference proteome</keyword>
<dbReference type="CDD" id="cd01545">
    <property type="entry name" value="PBP1_SalR"/>
    <property type="match status" value="1"/>
</dbReference>